<dbReference type="Gene3D" id="3.40.47.10">
    <property type="match status" value="1"/>
</dbReference>
<dbReference type="PANTHER" id="PTHR18919">
    <property type="entry name" value="ACETYL-COA C-ACYLTRANSFERASE"/>
    <property type="match status" value="1"/>
</dbReference>
<evidence type="ECO:0000313" key="6">
    <source>
        <dbReference type="Proteomes" id="UP001199469"/>
    </source>
</evidence>
<reference evidence="5 6" key="1">
    <citation type="submission" date="2021-11" db="EMBL/GenBank/DDBJ databases">
        <title>Draft genome sequence of Actinomycetospora sp. SF1 isolated from the rhizosphere soil.</title>
        <authorList>
            <person name="Duangmal K."/>
            <person name="Chantavorakit T."/>
        </authorList>
    </citation>
    <scope>NUCLEOTIDE SEQUENCE [LARGE SCALE GENOMIC DNA]</scope>
    <source>
        <strain evidence="5 6">TBRC 5722</strain>
    </source>
</reference>
<evidence type="ECO:0000256" key="3">
    <source>
        <dbReference type="ARBA" id="ARBA00023315"/>
    </source>
</evidence>
<keyword evidence="3" id="KW-0012">Acyltransferase</keyword>
<keyword evidence="6" id="KW-1185">Reference proteome</keyword>
<dbReference type="EMBL" id="JAJNDB010000002">
    <property type="protein sequence ID" value="MCD2194729.1"/>
    <property type="molecule type" value="Genomic_DNA"/>
</dbReference>
<accession>A0ABS8P8Y8</accession>
<dbReference type="Pfam" id="PF18313">
    <property type="entry name" value="TLP1_add_C"/>
    <property type="match status" value="1"/>
</dbReference>
<name>A0ABS8P8Y8_9PSEU</name>
<dbReference type="RefSeq" id="WP_230734963.1">
    <property type="nucleotide sequence ID" value="NZ_JAJNDB010000002.1"/>
</dbReference>
<dbReference type="Proteomes" id="UP001199469">
    <property type="component" value="Unassembled WGS sequence"/>
</dbReference>
<evidence type="ECO:0000259" key="4">
    <source>
        <dbReference type="Pfam" id="PF18313"/>
    </source>
</evidence>
<evidence type="ECO:0000256" key="1">
    <source>
        <dbReference type="ARBA" id="ARBA00010982"/>
    </source>
</evidence>
<comment type="caution">
    <text evidence="5">The sequence shown here is derived from an EMBL/GenBank/DDBJ whole genome shotgun (WGS) entry which is preliminary data.</text>
</comment>
<feature type="domain" description="Thiolase-like protein type 1 additional C-terminal" evidence="4">
    <location>
        <begin position="410"/>
        <end position="489"/>
    </location>
</feature>
<gene>
    <name evidence="5" type="ORF">LQ327_15255</name>
</gene>
<keyword evidence="2" id="KW-0808">Transferase</keyword>
<dbReference type="InterPro" id="IPR040771">
    <property type="entry name" value="TLP1_add_C"/>
</dbReference>
<evidence type="ECO:0000313" key="5">
    <source>
        <dbReference type="EMBL" id="MCD2194729.1"/>
    </source>
</evidence>
<dbReference type="PANTHER" id="PTHR18919:SF139">
    <property type="entry name" value="THIOLASE-LIKE PROTEIN TYPE 1 ADDITIONAL C-TERMINAL DOMAIN-CONTAINING PROTEIN"/>
    <property type="match status" value="1"/>
</dbReference>
<evidence type="ECO:0000256" key="2">
    <source>
        <dbReference type="ARBA" id="ARBA00022679"/>
    </source>
</evidence>
<sequence>MDSRTPVIVGVGQVDGRLLGGDGASPEPVDLMAAAARLAGEDASASALLTRLDSVRVVSLLSWYYRDPARLLAERLGASARHTVLTGIGGNEPQELVTSACQDIAAGRASTVLVAGGESWRTRMKARARGEKPDWTRQADDLVPDEVGENVPLSSEHETSLGLTMPVQLYPLFEQALRISGGRTVDEQLDRAAGLWSRFSEVAAANPHAWRREALDAETIRTPGPKNRWVGWPYPKLMNSNNDVDQGSALLVCSVETAQAAGVPREQWVFPHAGTRAHDTYAVTERPGLDRSPAIRVAGRRALELAGIGIDDPVAVDLYSCFPSAVQVAAAELGLPVDDPARPLTVTGGLTFAGGPWNNYVGHAIAAMVTRLRSEGSATGLVTANGGFLTKHAIGVYGTEPPAEGFRAEDVQAEVDAAEAPTPAADSYVGPGRVESWTVMHGREGPEKAFVAVRTPDERRAWGVSEDPSVLAELLERDIAGEKIQIASDAALDLG</sequence>
<comment type="similarity">
    <text evidence="1">Belongs to the thiolase-like superfamily. Thiolase family.</text>
</comment>
<dbReference type="InterPro" id="IPR016039">
    <property type="entry name" value="Thiolase-like"/>
</dbReference>
<dbReference type="Gene3D" id="2.40.50.840">
    <property type="match status" value="1"/>
</dbReference>
<proteinExistence type="inferred from homology"/>
<dbReference type="SUPFAM" id="SSF53901">
    <property type="entry name" value="Thiolase-like"/>
    <property type="match status" value="2"/>
</dbReference>
<protein>
    <submittedName>
        <fullName evidence="5">Acetyl-CoA acetyltransferase</fullName>
    </submittedName>
</protein>
<organism evidence="5 6">
    <name type="scientific">Actinomycetospora endophytica</name>
    <dbReference type="NCBI Taxonomy" id="2291215"/>
    <lineage>
        <taxon>Bacteria</taxon>
        <taxon>Bacillati</taxon>
        <taxon>Actinomycetota</taxon>
        <taxon>Actinomycetes</taxon>
        <taxon>Pseudonocardiales</taxon>
        <taxon>Pseudonocardiaceae</taxon>
        <taxon>Actinomycetospora</taxon>
    </lineage>
</organism>